<dbReference type="RefSeq" id="WP_088391389.1">
    <property type="nucleotide sequence ID" value="NZ_MTCZ01000025.1"/>
</dbReference>
<protein>
    <recommendedName>
        <fullName evidence="4">Transposase</fullName>
    </recommendedName>
</protein>
<evidence type="ECO:0000313" key="2">
    <source>
        <dbReference type="EMBL" id="OWP84614.1"/>
    </source>
</evidence>
<reference evidence="1 3" key="1">
    <citation type="journal article" date="2017" name="Infect. Genet. Evol.">
        <title>Comparative genome analysis of fish pathogen Flavobacterium columnare reveals extensive sequence diversity within the species.</title>
        <authorList>
            <person name="Kayansamruaj P."/>
            <person name="Dong H.T."/>
            <person name="Hirono I."/>
            <person name="Kondo H."/>
            <person name="Senapin S."/>
            <person name="Rodkhum C."/>
        </authorList>
    </citation>
    <scope>NUCLEOTIDE SEQUENCE [LARGE SCALE GENOMIC DNA]</scope>
    <source>
        <strain evidence="1 3">1215</strain>
    </source>
</reference>
<evidence type="ECO:0008006" key="4">
    <source>
        <dbReference type="Google" id="ProtNLM"/>
    </source>
</evidence>
<dbReference type="AlphaFoldDB" id="A0A246GI62"/>
<sequence length="128" mass="15026">MDLEFIKHFLPEGLLDYFDIVDFKELGDLSTQKECFFIYLDEKNTLHSVDNPVQYESKGFNERTLVQDFPIRGKAVYLGIRTRRWREKGNKSKEVKNDYSFVAEGSKLTTELSGFLKGTGRDPRRYDK</sequence>
<evidence type="ECO:0000313" key="3">
    <source>
        <dbReference type="Proteomes" id="UP000197768"/>
    </source>
</evidence>
<evidence type="ECO:0000313" key="1">
    <source>
        <dbReference type="EMBL" id="OWP83233.1"/>
    </source>
</evidence>
<gene>
    <name evidence="2" type="ORF">BWK59_04315</name>
    <name evidence="1" type="ORF">BWK59_11585</name>
</gene>
<accession>A0A246GI62</accession>
<proteinExistence type="predicted"/>
<name>A0A246GI62_9FLAO</name>
<comment type="caution">
    <text evidence="1">The sequence shown here is derived from an EMBL/GenBank/DDBJ whole genome shotgun (WGS) entry which is preliminary data.</text>
</comment>
<dbReference type="Proteomes" id="UP000197768">
    <property type="component" value="Unassembled WGS sequence"/>
</dbReference>
<dbReference type="EMBL" id="MTCZ01000025">
    <property type="protein sequence ID" value="OWP84614.1"/>
    <property type="molecule type" value="Genomic_DNA"/>
</dbReference>
<organism evidence="1 3">
    <name type="scientific">Flavobacterium davisii</name>
    <dbReference type="NCBI Taxonomy" id="2906077"/>
    <lineage>
        <taxon>Bacteria</taxon>
        <taxon>Pseudomonadati</taxon>
        <taxon>Bacteroidota</taxon>
        <taxon>Flavobacteriia</taxon>
        <taxon>Flavobacteriales</taxon>
        <taxon>Flavobacteriaceae</taxon>
        <taxon>Flavobacterium</taxon>
    </lineage>
</organism>
<dbReference type="EMBL" id="MTCZ01000144">
    <property type="protein sequence ID" value="OWP83233.1"/>
    <property type="molecule type" value="Genomic_DNA"/>
</dbReference>